<feature type="chain" id="PRO_5020776409" evidence="2">
    <location>
        <begin position="22"/>
        <end position="1306"/>
    </location>
</feature>
<keyword evidence="4" id="KW-0614">Plasmid</keyword>
<dbReference type="EMBL" id="CP032332">
    <property type="protein sequence ID" value="QCO05865.1"/>
    <property type="molecule type" value="Genomic_DNA"/>
</dbReference>
<dbReference type="CDD" id="cd10150">
    <property type="entry name" value="CobN_like"/>
    <property type="match status" value="1"/>
</dbReference>
<keyword evidence="1" id="KW-1133">Transmembrane helix</keyword>
<dbReference type="Proteomes" id="UP000298596">
    <property type="component" value="Plasmid p2"/>
</dbReference>
<keyword evidence="1" id="KW-0812">Transmembrane</keyword>
<dbReference type="PANTHER" id="PTHR44119">
    <property type="entry name" value="MAGNESIUM-CHELATASE SUBUNIT CHLH, CHLOROPLASTIC"/>
    <property type="match status" value="1"/>
</dbReference>
<dbReference type="Pfam" id="PF02514">
    <property type="entry name" value="CobN-Mg_chel"/>
    <property type="match status" value="1"/>
</dbReference>
<feature type="transmembrane region" description="Helical" evidence="1">
    <location>
        <begin position="1270"/>
        <end position="1290"/>
    </location>
</feature>
<protein>
    <submittedName>
        <fullName evidence="4">Cobaltochelatase subunit CobN</fullName>
    </submittedName>
</protein>
<evidence type="ECO:0000313" key="5">
    <source>
        <dbReference type="Proteomes" id="UP000298596"/>
    </source>
</evidence>
<geneLocation type="plasmid" evidence="4">
    <name>p2</name>
</geneLocation>
<feature type="signal peptide" evidence="2">
    <location>
        <begin position="1"/>
        <end position="21"/>
    </location>
</feature>
<organism evidence="4 5">
    <name type="scientific">Azospirillum brasilense</name>
    <dbReference type="NCBI Taxonomy" id="192"/>
    <lineage>
        <taxon>Bacteria</taxon>
        <taxon>Pseudomonadati</taxon>
        <taxon>Pseudomonadota</taxon>
        <taxon>Alphaproteobacteria</taxon>
        <taxon>Rhodospirillales</taxon>
        <taxon>Azospirillaceae</taxon>
        <taxon>Azospirillum</taxon>
    </lineage>
</organism>
<keyword evidence="1" id="KW-0472">Membrane</keyword>
<name>A0A4D8Q6J2_AZOBR</name>
<evidence type="ECO:0000256" key="2">
    <source>
        <dbReference type="SAM" id="SignalP"/>
    </source>
</evidence>
<sequence length="1306" mass="140579">MTRLIHLLLALCLLAAGTASAGAAENGQPRPQVRIVTNGFVLPGKLDRIARFADEAGVTLDSVRADTAPGEPAAWLAGADLVILDTPRPGDLAMVRQRLGTALSDTGVPWVQVGGGPPAFDRMAPEHARRLIAYYANGGEANLRRMAAYIRAWRTGGEVGAVAPAETLPKSGVYHPAAPAPFARTGDYLAWGAARWPADAPRVAFAIHASSLSSMQTQVIDALVAGTEARGLVPMVVWFDAADPQALRSLLEPASSEPAGAAVLVNLHHMQNGPARRAEFEALGIPVLQTLGYRDGGPEAWRSNPGGIAAHLVAPFLAAPEGWGMSDPLVIEAVENGEAVPIPEQVTALLDKAAALAALRHTANADKRLAVMVWNYPPGEKNLSASNLNVPRSLERLTGALATAGYDVPPTAEARLIEAGQAMLGGLYRPETLDRLLADGLAEGFPVARYAAWFAGLPEAVRDGVTGRWGQPEDHWAVRTIDGEARFVIPRLSLGKLTLLPQPPRAGKPGHAHHDVKVPPDHYYLATYLFLRDAVAAHALIHFGTHGTQEWTPGKDRGLWAQDFPLLAVGALPVFYPYIQDNIGEAIQARRRGRAVTVSHQTPAFAPAGLYDELRDLHALVHEYGQLDDGATRDRTARRIRAAATAAGIAGDLDWDEGRMDADFPGFLAVLHDHLHELARHAMPLGLHGFGDPAAPEHRLATVMQQLGEPFYRRLGLDPQEVFAEDFTALKETEPYRLLHRHLRDGVPLDGIAEPELRALLERAAALDRHLADPQELEALLAGLSGGFVRAGPGGDPVRNPDVPSGRNIAAFESDKIPTRAAYEAGADALAKLIDSYRAEHDGAAPEKIAVSLWSSEAMRHLGVLESQVLHALGLRPVWDGGGRVTALEIVPATELGRPRIDVVLQVTSVYRDQFDGFMRLLAGTIDRLARLDEPGNAVARHSAETARSLIGLGVAPERAQELAGLRLFGNEPGDYGSGLPDAVLDSTHWNHDTALADAFLNRLQYAYGAREWGSRLPPDAGNLLAENLRGVQAAVLARSSRLHGVLSTDHPFEYLGGLALAVRRLDGESPSLYIADLREAQARVTGAARFLADELRVRYLNPHWIGAMQAEGYAGTTEIVKTVNNLWGWQVTAPETVRADQWQAVHDTYIRDRRNLGLDGWFEKYNPTAQAQVIERMAEAIRKGYWDADEQTRRDLAERWQVLVRDHGVSTGAPATTVFMEAMAAGYAPAPEPSVPTPPAEAAASEAVSETVQGPVMTPVPADGGDDPAAWRVWAGLAFLFLFVLGGAARQAGVNRRLSSSRTLT</sequence>
<evidence type="ECO:0000256" key="1">
    <source>
        <dbReference type="SAM" id="Phobius"/>
    </source>
</evidence>
<dbReference type="InterPro" id="IPR003672">
    <property type="entry name" value="CobN/Mg_chltase"/>
</dbReference>
<keyword evidence="2" id="KW-0732">Signal</keyword>
<evidence type="ECO:0000313" key="4">
    <source>
        <dbReference type="EMBL" id="QCO05865.1"/>
    </source>
</evidence>
<reference evidence="4 5" key="1">
    <citation type="submission" date="2018-09" db="EMBL/GenBank/DDBJ databases">
        <title>Whole genome based analysis of evolution and adaptive divergence in Indian and Brazilian strains of Azospirillum brasilense.</title>
        <authorList>
            <person name="Singh C."/>
            <person name="Tripathi A.K."/>
        </authorList>
    </citation>
    <scope>NUCLEOTIDE SEQUENCE [LARGE SCALE GENOMIC DNA]</scope>
    <source>
        <strain evidence="4 5">MTCC4036</strain>
        <plasmid evidence="4 5">p2</plasmid>
    </source>
</reference>
<proteinExistence type="predicted"/>
<accession>A0A4D8Q6J2</accession>
<dbReference type="PANTHER" id="PTHR44119:SF4">
    <property type="entry name" value="AEROBIC COBALTOCHELATASE SUBUNIT COBN"/>
    <property type="match status" value="1"/>
</dbReference>
<dbReference type="NCBIfam" id="NF004644">
    <property type="entry name" value="PRK05989.2-2"/>
    <property type="match status" value="1"/>
</dbReference>
<feature type="domain" description="CobN/magnesium chelatase" evidence="3">
    <location>
        <begin position="133"/>
        <end position="1193"/>
    </location>
</feature>
<gene>
    <name evidence="4" type="primary">cobN</name>
    <name evidence="4" type="ORF">D3867_28755</name>
</gene>
<evidence type="ECO:0000259" key="3">
    <source>
        <dbReference type="Pfam" id="PF02514"/>
    </source>
</evidence>